<dbReference type="STRING" id="393003.SAMN05660461_1342"/>
<dbReference type="CDD" id="cd05300">
    <property type="entry name" value="2-Hacid_dh_1"/>
    <property type="match status" value="1"/>
</dbReference>
<proteinExistence type="predicted"/>
<protein>
    <submittedName>
        <fullName evidence="4">Phosphoglycerate dehydrogenase</fullName>
    </submittedName>
</protein>
<accession>A0A1T5NES3</accession>
<evidence type="ECO:0000259" key="3">
    <source>
        <dbReference type="Pfam" id="PF02826"/>
    </source>
</evidence>
<dbReference type="SUPFAM" id="SSF51735">
    <property type="entry name" value="NAD(P)-binding Rossmann-fold domains"/>
    <property type="match status" value="1"/>
</dbReference>
<evidence type="ECO:0000313" key="4">
    <source>
        <dbReference type="EMBL" id="SKC99030.1"/>
    </source>
</evidence>
<dbReference type="GO" id="GO:0051287">
    <property type="term" value="F:NAD binding"/>
    <property type="evidence" value="ECO:0007669"/>
    <property type="project" value="InterPro"/>
</dbReference>
<evidence type="ECO:0000313" key="5">
    <source>
        <dbReference type="Proteomes" id="UP000190166"/>
    </source>
</evidence>
<evidence type="ECO:0000256" key="2">
    <source>
        <dbReference type="ARBA" id="ARBA00023027"/>
    </source>
</evidence>
<dbReference type="Pfam" id="PF02826">
    <property type="entry name" value="2-Hacid_dh_C"/>
    <property type="match status" value="1"/>
</dbReference>
<dbReference type="InterPro" id="IPR036291">
    <property type="entry name" value="NAD(P)-bd_dom_sf"/>
</dbReference>
<dbReference type="InterPro" id="IPR006140">
    <property type="entry name" value="D-isomer_DH_NAD-bd"/>
</dbReference>
<dbReference type="Gene3D" id="3.40.50.720">
    <property type="entry name" value="NAD(P)-binding Rossmann-like Domain"/>
    <property type="match status" value="2"/>
</dbReference>
<dbReference type="RefSeq" id="WP_079468613.1">
    <property type="nucleotide sequence ID" value="NZ_FUZZ01000001.1"/>
</dbReference>
<evidence type="ECO:0000256" key="1">
    <source>
        <dbReference type="ARBA" id="ARBA00023002"/>
    </source>
</evidence>
<dbReference type="Proteomes" id="UP000190166">
    <property type="component" value="Unassembled WGS sequence"/>
</dbReference>
<keyword evidence="5" id="KW-1185">Reference proteome</keyword>
<gene>
    <name evidence="4" type="ORF">SAMN05660461_1342</name>
</gene>
<dbReference type="GO" id="GO:0016491">
    <property type="term" value="F:oxidoreductase activity"/>
    <property type="evidence" value="ECO:0007669"/>
    <property type="project" value="UniProtKB-KW"/>
</dbReference>
<name>A0A1T5NES3_9BACT</name>
<dbReference type="PANTHER" id="PTHR43333:SF1">
    <property type="entry name" value="D-ISOMER SPECIFIC 2-HYDROXYACID DEHYDROGENASE NAD-BINDING DOMAIN-CONTAINING PROTEIN"/>
    <property type="match status" value="1"/>
</dbReference>
<organism evidence="4 5">
    <name type="scientific">Chitinophaga ginsengisegetis</name>
    <dbReference type="NCBI Taxonomy" id="393003"/>
    <lineage>
        <taxon>Bacteria</taxon>
        <taxon>Pseudomonadati</taxon>
        <taxon>Bacteroidota</taxon>
        <taxon>Chitinophagia</taxon>
        <taxon>Chitinophagales</taxon>
        <taxon>Chitinophagaceae</taxon>
        <taxon>Chitinophaga</taxon>
    </lineage>
</organism>
<feature type="domain" description="D-isomer specific 2-hydroxyacid dehydrogenase NAD-binding" evidence="3">
    <location>
        <begin position="103"/>
        <end position="276"/>
    </location>
</feature>
<keyword evidence="2" id="KW-0520">NAD</keyword>
<sequence length="313" mass="34377">MLIFVDAPLAERHKSTLAAGAAGDSFIFRDELPGESEQREALLKADILLGNPKPVEWLEKAVNLQWIQLYSTGFEYYRHIKIPAVVTNMQDYYSQPCAETAIAGILSLYRGAGEFAALKNKQQWVGHIIRPALQTLQNKHVIILGAGNIARRIEKILQGFDCTIRLYARRSPNAVIRTTTELEAALPAADIVIACLPGTEETKGLFTREMIAALKHNAIFCNVGRGNLLADEQALTEALMHRRIGGAVLDVTQEEPLPAGHPLWSCPNTVLSQHSGGGSTSEYEGIVACFLENLAAFKNGIPLKNIVRFDKGY</sequence>
<dbReference type="SUPFAM" id="SSF52283">
    <property type="entry name" value="Formate/glycerate dehydrogenase catalytic domain-like"/>
    <property type="match status" value="1"/>
</dbReference>
<dbReference type="EMBL" id="FUZZ01000001">
    <property type="protein sequence ID" value="SKC99030.1"/>
    <property type="molecule type" value="Genomic_DNA"/>
</dbReference>
<reference evidence="4 5" key="1">
    <citation type="submission" date="2017-02" db="EMBL/GenBank/DDBJ databases">
        <authorList>
            <person name="Peterson S.W."/>
        </authorList>
    </citation>
    <scope>NUCLEOTIDE SEQUENCE [LARGE SCALE GENOMIC DNA]</scope>
    <source>
        <strain evidence="4 5">DSM 18108</strain>
    </source>
</reference>
<dbReference type="PANTHER" id="PTHR43333">
    <property type="entry name" value="2-HACID_DH_C DOMAIN-CONTAINING PROTEIN"/>
    <property type="match status" value="1"/>
</dbReference>
<dbReference type="AlphaFoldDB" id="A0A1T5NES3"/>
<keyword evidence="1" id="KW-0560">Oxidoreductase</keyword>